<dbReference type="Pfam" id="PF11208">
    <property type="entry name" value="DUF2992"/>
    <property type="match status" value="1"/>
</dbReference>
<dbReference type="AlphaFoldDB" id="A0A9D1HPU0"/>
<dbReference type="InterPro" id="IPR016787">
    <property type="entry name" value="UCP021328"/>
</dbReference>
<comment type="caution">
    <text evidence="2">The sequence shown here is derived from an EMBL/GenBank/DDBJ whole genome shotgun (WGS) entry which is preliminary data.</text>
</comment>
<dbReference type="PIRSF" id="PIRSF021328">
    <property type="entry name" value="UCP021328"/>
    <property type="match status" value="1"/>
</dbReference>
<feature type="compositionally biased region" description="Basic residues" evidence="1">
    <location>
        <begin position="119"/>
        <end position="138"/>
    </location>
</feature>
<dbReference type="EMBL" id="DVMJ01000066">
    <property type="protein sequence ID" value="HIU14026.1"/>
    <property type="molecule type" value="Genomic_DNA"/>
</dbReference>
<evidence type="ECO:0000313" key="3">
    <source>
        <dbReference type="Proteomes" id="UP000824175"/>
    </source>
</evidence>
<sequence>MDEISCKLTVFFEDPFWVGVFEQSLDGQMQVAKVTFGTEPSDQMVLHWILRQFHLLVFSPAVAIKARPKAVRFKRRMRLARQESQAKGVGTKAMQAISKQHEARKNQQTALARQEHLRKAAKKYALKQQKRKEKHRGH</sequence>
<name>A0A9D1HPU0_9FIRM</name>
<reference evidence="2" key="2">
    <citation type="journal article" date="2021" name="PeerJ">
        <title>Extensive microbial diversity within the chicken gut microbiome revealed by metagenomics and culture.</title>
        <authorList>
            <person name="Gilroy R."/>
            <person name="Ravi A."/>
            <person name="Getino M."/>
            <person name="Pursley I."/>
            <person name="Horton D.L."/>
            <person name="Alikhan N.F."/>
            <person name="Baker D."/>
            <person name="Gharbi K."/>
            <person name="Hall N."/>
            <person name="Watson M."/>
            <person name="Adriaenssens E.M."/>
            <person name="Foster-Nyarko E."/>
            <person name="Jarju S."/>
            <person name="Secka A."/>
            <person name="Antonio M."/>
            <person name="Oren A."/>
            <person name="Chaudhuri R.R."/>
            <person name="La Ragione R."/>
            <person name="Hildebrand F."/>
            <person name="Pallen M.J."/>
        </authorList>
    </citation>
    <scope>NUCLEOTIDE SEQUENCE</scope>
    <source>
        <strain evidence="2">CHK195-11698</strain>
    </source>
</reference>
<accession>A0A9D1HPU0</accession>
<gene>
    <name evidence="2" type="ORF">IAD15_08160</name>
</gene>
<protein>
    <submittedName>
        <fullName evidence="2">YjdF family protein</fullName>
    </submittedName>
</protein>
<reference evidence="2" key="1">
    <citation type="submission" date="2020-10" db="EMBL/GenBank/DDBJ databases">
        <authorList>
            <person name="Gilroy R."/>
        </authorList>
    </citation>
    <scope>NUCLEOTIDE SEQUENCE</scope>
    <source>
        <strain evidence="2">CHK195-11698</strain>
    </source>
</reference>
<evidence type="ECO:0000313" key="2">
    <source>
        <dbReference type="EMBL" id="HIU14026.1"/>
    </source>
</evidence>
<organism evidence="2 3">
    <name type="scientific">Candidatus Fimiplasma intestinipullorum</name>
    <dbReference type="NCBI Taxonomy" id="2840825"/>
    <lineage>
        <taxon>Bacteria</taxon>
        <taxon>Bacillati</taxon>
        <taxon>Bacillota</taxon>
        <taxon>Clostridia</taxon>
        <taxon>Eubacteriales</taxon>
        <taxon>Candidatus Fimiplasma</taxon>
    </lineage>
</organism>
<proteinExistence type="predicted"/>
<evidence type="ECO:0000256" key="1">
    <source>
        <dbReference type="SAM" id="MobiDB-lite"/>
    </source>
</evidence>
<feature type="region of interest" description="Disordered" evidence="1">
    <location>
        <begin position="82"/>
        <end position="138"/>
    </location>
</feature>
<dbReference type="Proteomes" id="UP000824175">
    <property type="component" value="Unassembled WGS sequence"/>
</dbReference>